<dbReference type="GO" id="GO:0000272">
    <property type="term" value="P:polysaccharide catabolic process"/>
    <property type="evidence" value="ECO:0007669"/>
    <property type="project" value="InterPro"/>
</dbReference>
<dbReference type="PROSITE" id="PS00448">
    <property type="entry name" value="CLOS_CELLULOSOME_RPT"/>
    <property type="match status" value="1"/>
</dbReference>
<protein>
    <submittedName>
        <fullName evidence="4">Dockerin type I repeat protein</fullName>
    </submittedName>
</protein>
<dbReference type="PROSITE" id="PS00018">
    <property type="entry name" value="EF_HAND_1"/>
    <property type="match status" value="1"/>
</dbReference>
<evidence type="ECO:0000313" key="5">
    <source>
        <dbReference type="Proteomes" id="UP000004259"/>
    </source>
</evidence>
<dbReference type="OrthoDB" id="1815107at2"/>
<proteinExistence type="predicted"/>
<dbReference type="eggNOG" id="COG3209">
    <property type="taxonomic scope" value="Bacteria"/>
</dbReference>
<evidence type="ECO:0000256" key="1">
    <source>
        <dbReference type="SAM" id="MobiDB-lite"/>
    </source>
</evidence>
<dbReference type="InterPro" id="IPR002105">
    <property type="entry name" value="Dockerin_1_rpt"/>
</dbReference>
<dbReference type="PROSITE" id="PS51766">
    <property type="entry name" value="DOCKERIN"/>
    <property type="match status" value="1"/>
</dbReference>
<dbReference type="RefSeq" id="WP_002852292.1">
    <property type="nucleotide sequence ID" value="NZ_ADKM02000122.1"/>
</dbReference>
<feature type="compositionally biased region" description="Low complexity" evidence="1">
    <location>
        <begin position="616"/>
        <end position="628"/>
    </location>
</feature>
<accession>E9SFY7</accession>
<keyword evidence="5" id="KW-1185">Reference proteome</keyword>
<keyword evidence="2" id="KW-0732">Signal</keyword>
<dbReference type="SUPFAM" id="SSF63446">
    <property type="entry name" value="Type I dockerin domain"/>
    <property type="match status" value="1"/>
</dbReference>
<organism evidence="4 5">
    <name type="scientific">Ruminococcus albus 8</name>
    <dbReference type="NCBI Taxonomy" id="246199"/>
    <lineage>
        <taxon>Bacteria</taxon>
        <taxon>Bacillati</taxon>
        <taxon>Bacillota</taxon>
        <taxon>Clostridia</taxon>
        <taxon>Eubacteriales</taxon>
        <taxon>Oscillospiraceae</taxon>
        <taxon>Ruminococcus</taxon>
    </lineage>
</organism>
<dbReference type="InterPro" id="IPR018247">
    <property type="entry name" value="EF_Hand_1_Ca_BS"/>
</dbReference>
<feature type="compositionally biased region" description="Gly residues" evidence="1">
    <location>
        <begin position="587"/>
        <end position="615"/>
    </location>
</feature>
<reference evidence="4" key="1">
    <citation type="submission" date="2011-02" db="EMBL/GenBank/DDBJ databases">
        <authorList>
            <person name="Nelson K.E."/>
            <person name="Sutton G."/>
            <person name="Torralba M."/>
            <person name="Durkin S."/>
            <person name="Harkins D."/>
            <person name="Montgomery R."/>
            <person name="Ziemer C."/>
            <person name="Klaassens E."/>
            <person name="Ocuiv P."/>
            <person name="Morrison M."/>
        </authorList>
    </citation>
    <scope>NUCLEOTIDE SEQUENCE [LARGE SCALE GENOMIC DNA]</scope>
    <source>
        <strain evidence="4">8</strain>
    </source>
</reference>
<dbReference type="EMBL" id="ADKM02000122">
    <property type="protein sequence ID" value="EGC01887.1"/>
    <property type="molecule type" value="Genomic_DNA"/>
</dbReference>
<feature type="signal peptide" evidence="2">
    <location>
        <begin position="1"/>
        <end position="30"/>
    </location>
</feature>
<evidence type="ECO:0000313" key="4">
    <source>
        <dbReference type="EMBL" id="EGC01887.1"/>
    </source>
</evidence>
<feature type="domain" description="Dockerin" evidence="3">
    <location>
        <begin position="639"/>
        <end position="706"/>
    </location>
</feature>
<dbReference type="Proteomes" id="UP000004259">
    <property type="component" value="Unassembled WGS sequence"/>
</dbReference>
<dbReference type="STRING" id="246199.CUS_7708"/>
<dbReference type="GO" id="GO:0004553">
    <property type="term" value="F:hydrolase activity, hydrolyzing O-glycosyl compounds"/>
    <property type="evidence" value="ECO:0007669"/>
    <property type="project" value="InterPro"/>
</dbReference>
<name>E9SFY7_RUMAL</name>
<dbReference type="AlphaFoldDB" id="E9SFY7"/>
<feature type="compositionally biased region" description="Gly residues" evidence="1">
    <location>
        <begin position="495"/>
        <end position="514"/>
    </location>
</feature>
<evidence type="ECO:0000259" key="3">
    <source>
        <dbReference type="PROSITE" id="PS51766"/>
    </source>
</evidence>
<sequence>MKAMIMKKTISAAAAAMMMLTSTVGLNAFAFEDKGEYDNVFTFTSNSVSASDSDGSGFKINETALTINESGVYVVTGKCSEGSIQIKKGTTDVVLILDNIDLTASDTAPLTVGKEAQVEIFVKGTNTLKDAENLADETSADAEVADAFEGAAIKVKSSATATITGTGTLTVDGTACKNGIKGGTSASVIVGGSSADTLTLNVNAANNGLASDGSVIVNSGNVNIKATADALKASPDEDDTESAGTVTINGGKLTINGGEDGIQADGGFTMNGGTADITAAGGHTKTVADGGKGIKSDSYITVAGGTINIDSADDGIHLNGTAGTETISITGGVITVSASDDGIKSDYYLNIGSKDGTASPEIKILQASEGLEGAIVNLWSGKGSVVSSDDGINAANSDLKNFTYQLNIAGGTWYINANGDGVDSNGNMTVSGGYTEVFGSPNNGNGALDIGDNGNTLTVTGGTIAGIGMNGMAVVPTSGSYLAFGGSGSTGGFGGGGSTGGFGGGRPGRDGQSGTGQQSGTSTVNITNGSTIEIKDSQGNSLYSGVGVKSANHVVFTSEALNANETYTLYINGSASGTATVSQGSGQASGGFGPGQGGFGPGQGGFGPGQGGWQPGTGTDPVTPPDGGNVPTPPDDGQDHYLFGDVNLDGAINASDVVLLASHIKSVRTLSGSGYMSADVNHDNTVDVTDLSLVAAHVKGVNSLTEQN</sequence>
<dbReference type="Pfam" id="PF00404">
    <property type="entry name" value="Dockerin_1"/>
    <property type="match status" value="1"/>
</dbReference>
<dbReference type="Gene3D" id="1.10.1330.10">
    <property type="entry name" value="Dockerin domain"/>
    <property type="match status" value="1"/>
</dbReference>
<evidence type="ECO:0000256" key="2">
    <source>
        <dbReference type="SAM" id="SignalP"/>
    </source>
</evidence>
<comment type="caution">
    <text evidence="4">The sequence shown here is derived from an EMBL/GenBank/DDBJ whole genome shotgun (WGS) entry which is preliminary data.</text>
</comment>
<dbReference type="Pfam" id="PF14262">
    <property type="entry name" value="Cthe_2159"/>
    <property type="match status" value="1"/>
</dbReference>
<dbReference type="CDD" id="cd14256">
    <property type="entry name" value="Dockerin_I"/>
    <property type="match status" value="1"/>
</dbReference>
<feature type="chain" id="PRO_5003247203" evidence="2">
    <location>
        <begin position="31"/>
        <end position="708"/>
    </location>
</feature>
<dbReference type="InterPro" id="IPR036439">
    <property type="entry name" value="Dockerin_dom_sf"/>
</dbReference>
<feature type="region of interest" description="Disordered" evidence="1">
    <location>
        <begin position="578"/>
        <end position="639"/>
    </location>
</feature>
<dbReference type="InterPro" id="IPR025584">
    <property type="entry name" value="Cthe_2159"/>
</dbReference>
<dbReference type="InterPro" id="IPR016134">
    <property type="entry name" value="Dockerin_dom"/>
</dbReference>
<gene>
    <name evidence="4" type="ORF">CUS_7708</name>
</gene>
<feature type="region of interest" description="Disordered" evidence="1">
    <location>
        <begin position="495"/>
        <end position="526"/>
    </location>
</feature>